<evidence type="ECO:0000313" key="4">
    <source>
        <dbReference type="EMBL" id="CAL1674936.1"/>
    </source>
</evidence>
<gene>
    <name evidence="4" type="ORF">LPLAT_LOCUS1460</name>
</gene>
<dbReference type="Proteomes" id="UP001497644">
    <property type="component" value="Chromosome 10"/>
</dbReference>
<dbReference type="PANTHER" id="PTHR46380:SF2">
    <property type="entry name" value="CYCLIN-D-BINDING MYB-LIKE TRANSCRIPTION FACTOR 1"/>
    <property type="match status" value="1"/>
</dbReference>
<sequence>MENFYECEVIDLLPDLNSVVRFEDTNISDILSLMDTNIVQESDDSLVDVNKDPAIDPLFINNCEERDADTTLMDSKSQSSKLKHKLNTEEKHLLKELEDLEEWEDLPSSLMKKLRSLCIKLMHKVPPQHKIELTGSHAPTRLEKKLFEKYGPLRKGLYTPVEDKIITKNWETFCQLHDWDTNMVHPFLKWRHNGKYYIDNVRERQKFVQFLANGLPWRTLYSVYSRFKVLYCKKITYARYTSKEDKKILMYIQNKQFNKRATKYIELAKLLGRTRRSIFKRYQYLKKIEDDLEIGPLSNIKWTLPLIKKFIKTLLNVTLSEDIRELKGAIIPKPVWQKMKEKLNIHENILKTFWQHQLHLQLFSPDPIYLNDIKIKLIEYMYGRGISNTREIIWPNVAKYFDGTTAVFLCKVFFYLVQECNMKAENFADIVEYLYHNKIPEIKEASTDKFLPRIIYKNQNIYLLNTEDSNNTIITDIDD</sequence>
<keyword evidence="3" id="KW-0539">Nucleus</keyword>
<dbReference type="GO" id="GO:0000978">
    <property type="term" value="F:RNA polymerase II cis-regulatory region sequence-specific DNA binding"/>
    <property type="evidence" value="ECO:0007669"/>
    <property type="project" value="TreeGrafter"/>
</dbReference>
<accession>A0AAV2N632</accession>
<protein>
    <submittedName>
        <fullName evidence="4">Uncharacterized protein</fullName>
    </submittedName>
</protein>
<dbReference type="SUPFAM" id="SSF46689">
    <property type="entry name" value="Homeodomain-like"/>
    <property type="match status" value="1"/>
</dbReference>
<dbReference type="EMBL" id="OZ034833">
    <property type="protein sequence ID" value="CAL1674936.1"/>
    <property type="molecule type" value="Genomic_DNA"/>
</dbReference>
<evidence type="ECO:0000256" key="3">
    <source>
        <dbReference type="ARBA" id="ARBA00023242"/>
    </source>
</evidence>
<evidence type="ECO:0000256" key="2">
    <source>
        <dbReference type="ARBA" id="ARBA00023125"/>
    </source>
</evidence>
<organism evidence="4 5">
    <name type="scientific">Lasius platythorax</name>
    <dbReference type="NCBI Taxonomy" id="488582"/>
    <lineage>
        <taxon>Eukaryota</taxon>
        <taxon>Metazoa</taxon>
        <taxon>Ecdysozoa</taxon>
        <taxon>Arthropoda</taxon>
        <taxon>Hexapoda</taxon>
        <taxon>Insecta</taxon>
        <taxon>Pterygota</taxon>
        <taxon>Neoptera</taxon>
        <taxon>Endopterygota</taxon>
        <taxon>Hymenoptera</taxon>
        <taxon>Apocrita</taxon>
        <taxon>Aculeata</taxon>
        <taxon>Formicoidea</taxon>
        <taxon>Formicidae</taxon>
        <taxon>Formicinae</taxon>
        <taxon>Lasius</taxon>
        <taxon>Lasius</taxon>
    </lineage>
</organism>
<dbReference type="GO" id="GO:0005634">
    <property type="term" value="C:nucleus"/>
    <property type="evidence" value="ECO:0007669"/>
    <property type="project" value="UniProtKB-SubCell"/>
</dbReference>
<dbReference type="GO" id="GO:0000981">
    <property type="term" value="F:DNA-binding transcription factor activity, RNA polymerase II-specific"/>
    <property type="evidence" value="ECO:0007669"/>
    <property type="project" value="TreeGrafter"/>
</dbReference>
<dbReference type="PANTHER" id="PTHR46380">
    <property type="entry name" value="CYCLIN-D-BINDING MYB-LIKE TRANSCRIPTION FACTOR 1"/>
    <property type="match status" value="1"/>
</dbReference>
<keyword evidence="2" id="KW-0238">DNA-binding</keyword>
<comment type="subcellular location">
    <subcellularLocation>
        <location evidence="1">Nucleus</location>
    </subcellularLocation>
</comment>
<name>A0AAV2N632_9HYME</name>
<reference evidence="4" key="1">
    <citation type="submission" date="2024-04" db="EMBL/GenBank/DDBJ databases">
        <authorList>
            <consortium name="Molecular Ecology Group"/>
        </authorList>
    </citation>
    <scope>NUCLEOTIDE SEQUENCE</scope>
</reference>
<keyword evidence="5" id="KW-1185">Reference proteome</keyword>
<dbReference type="AlphaFoldDB" id="A0AAV2N632"/>
<evidence type="ECO:0000313" key="5">
    <source>
        <dbReference type="Proteomes" id="UP001497644"/>
    </source>
</evidence>
<proteinExistence type="predicted"/>
<evidence type="ECO:0000256" key="1">
    <source>
        <dbReference type="ARBA" id="ARBA00004123"/>
    </source>
</evidence>
<dbReference type="InterPro" id="IPR009057">
    <property type="entry name" value="Homeodomain-like_sf"/>
</dbReference>
<dbReference type="InterPro" id="IPR051651">
    <property type="entry name" value="DMTF1_DNA-bind_reg"/>
</dbReference>